<accession>A0A4R9M0J2</accession>
<proteinExistence type="predicted"/>
<evidence type="ECO:0000313" key="2">
    <source>
        <dbReference type="EMBL" id="TGN19177.1"/>
    </source>
</evidence>
<evidence type="ECO:0000256" key="1">
    <source>
        <dbReference type="SAM" id="MobiDB-lite"/>
    </source>
</evidence>
<dbReference type="Proteomes" id="UP000298058">
    <property type="component" value="Unassembled WGS sequence"/>
</dbReference>
<dbReference type="RefSeq" id="WP_135760362.1">
    <property type="nucleotide sequence ID" value="NZ_RQHW01000033.1"/>
</dbReference>
<evidence type="ECO:0000313" key="3">
    <source>
        <dbReference type="Proteomes" id="UP000298058"/>
    </source>
</evidence>
<feature type="region of interest" description="Disordered" evidence="1">
    <location>
        <begin position="56"/>
        <end position="75"/>
    </location>
</feature>
<dbReference type="AlphaFoldDB" id="A0A4R9M0J2"/>
<organism evidence="2 3">
    <name type="scientific">Leptospira idonii</name>
    <dbReference type="NCBI Taxonomy" id="1193500"/>
    <lineage>
        <taxon>Bacteria</taxon>
        <taxon>Pseudomonadati</taxon>
        <taxon>Spirochaetota</taxon>
        <taxon>Spirochaetia</taxon>
        <taxon>Leptospirales</taxon>
        <taxon>Leptospiraceae</taxon>
        <taxon>Leptospira</taxon>
    </lineage>
</organism>
<gene>
    <name evidence="2" type="ORF">EHS15_09655</name>
</gene>
<comment type="caution">
    <text evidence="2">The sequence shown here is derived from an EMBL/GenBank/DDBJ whole genome shotgun (WGS) entry which is preliminary data.</text>
</comment>
<name>A0A4R9M0J2_9LEPT</name>
<keyword evidence="3" id="KW-1185">Reference proteome</keyword>
<reference evidence="2" key="1">
    <citation type="journal article" date="2019" name="PLoS Negl. Trop. Dis.">
        <title>Revisiting the worldwide diversity of Leptospira species in the environment.</title>
        <authorList>
            <person name="Vincent A.T."/>
            <person name="Schiettekatte O."/>
            <person name="Bourhy P."/>
            <person name="Veyrier F.J."/>
            <person name="Picardeau M."/>
        </authorList>
    </citation>
    <scope>NUCLEOTIDE SEQUENCE [LARGE SCALE GENOMIC DNA]</scope>
    <source>
        <strain evidence="2">201300427</strain>
    </source>
</reference>
<sequence>MKYLNLVLAVFSFAYCQLHLKVPPITITNAQTAAEKQMIGEDRDLEKDGWLVSSIQSSSGGGLQNKDKNLVDSSDPDMYGNLQRLQYLSSEVKRYKMHGMIGEGIGGVLKLNPIANISPFYSQYELPAKKKRVEDVVLLVNESRKFIIEKQVEAEKKKGKKEEEVSLFKQSLVDSYQRNIAKGEFFESKLGKWERL</sequence>
<dbReference type="EMBL" id="RQHW01000033">
    <property type="protein sequence ID" value="TGN19177.1"/>
    <property type="molecule type" value="Genomic_DNA"/>
</dbReference>
<protein>
    <submittedName>
        <fullName evidence="2">DUF1318 domain-containing protein</fullName>
    </submittedName>
</protein>
<dbReference type="OrthoDB" id="327125at2"/>